<dbReference type="Proteomes" id="UP000247454">
    <property type="component" value="Unassembled WGS sequence"/>
</dbReference>
<reference evidence="3 4" key="1">
    <citation type="submission" date="2018-06" db="EMBL/GenBank/DDBJ databases">
        <title>Genomic Encyclopedia of Type Strains, Phase III (KMG-III): the genomes of soil and plant-associated and newly described type strains.</title>
        <authorList>
            <person name="Whitman W."/>
        </authorList>
    </citation>
    <scope>NUCLEOTIDE SEQUENCE [LARGE SCALE GENOMIC DNA]</scope>
    <source>
        <strain evidence="3 4">ORS 1419</strain>
    </source>
</reference>
<dbReference type="EMBL" id="QJTF01000013">
    <property type="protein sequence ID" value="PYE87476.1"/>
    <property type="molecule type" value="Genomic_DNA"/>
</dbReference>
<dbReference type="Gene3D" id="3.30.2310.20">
    <property type="entry name" value="RelE-like"/>
    <property type="match status" value="1"/>
</dbReference>
<proteinExistence type="inferred from homology"/>
<dbReference type="Pfam" id="PF05016">
    <property type="entry name" value="ParE_toxin"/>
    <property type="match status" value="1"/>
</dbReference>
<dbReference type="RefSeq" id="WP_110752436.1">
    <property type="nucleotide sequence ID" value="NZ_QJTF01000013.1"/>
</dbReference>
<dbReference type="InterPro" id="IPR007712">
    <property type="entry name" value="RelE/ParE_toxin"/>
</dbReference>
<organism evidence="3 4">
    <name type="scientific">Phyllobacterium leguminum</name>
    <dbReference type="NCBI Taxonomy" id="314237"/>
    <lineage>
        <taxon>Bacteria</taxon>
        <taxon>Pseudomonadati</taxon>
        <taxon>Pseudomonadota</taxon>
        <taxon>Alphaproteobacteria</taxon>
        <taxon>Hyphomicrobiales</taxon>
        <taxon>Phyllobacteriaceae</taxon>
        <taxon>Phyllobacterium</taxon>
    </lineage>
</organism>
<name>A0A318T1A6_9HYPH</name>
<comment type="caution">
    <text evidence="3">The sequence shown here is derived from an EMBL/GenBank/DDBJ whole genome shotgun (WGS) entry which is preliminary data.</text>
</comment>
<dbReference type="OrthoDB" id="7173315at2"/>
<gene>
    <name evidence="3" type="ORF">C7477_11398</name>
</gene>
<sequence>MGVKRQYRLSPAADRDLADIWLYTASQWSVEQAESYQDKLAAAFEGLAAGTKKGRPVAVGRKDYLKYAVGSHIVYFRETKSEIIIVRVLHGRMDAERYL</sequence>
<dbReference type="PIRSF" id="PIRSF029218">
    <property type="entry name" value="ParE"/>
    <property type="match status" value="1"/>
</dbReference>
<evidence type="ECO:0000313" key="4">
    <source>
        <dbReference type="Proteomes" id="UP000247454"/>
    </source>
</evidence>
<dbReference type="InterPro" id="IPR035093">
    <property type="entry name" value="RelE/ParE_toxin_dom_sf"/>
</dbReference>
<comment type="similarity">
    <text evidence="2">Belongs to the RelE toxin family.</text>
</comment>
<evidence type="ECO:0000256" key="2">
    <source>
        <dbReference type="PIRNR" id="PIRNR029218"/>
    </source>
</evidence>
<dbReference type="InterPro" id="IPR028344">
    <property type="entry name" value="ParE1/4"/>
</dbReference>
<evidence type="ECO:0000313" key="3">
    <source>
        <dbReference type="EMBL" id="PYE87476.1"/>
    </source>
</evidence>
<accession>A0A318T1A6</accession>
<keyword evidence="1" id="KW-1277">Toxin-antitoxin system</keyword>
<protein>
    <recommendedName>
        <fullName evidence="2">Toxin</fullName>
    </recommendedName>
</protein>
<evidence type="ECO:0000256" key="1">
    <source>
        <dbReference type="ARBA" id="ARBA00022649"/>
    </source>
</evidence>
<dbReference type="AlphaFoldDB" id="A0A318T1A6"/>
<keyword evidence="4" id="KW-1185">Reference proteome</keyword>